<dbReference type="SUPFAM" id="SSF56112">
    <property type="entry name" value="Protein kinase-like (PK-like)"/>
    <property type="match status" value="1"/>
</dbReference>
<dbReference type="OMA" id="MCIAKKI"/>
<dbReference type="Proteomes" id="UP000004994">
    <property type="component" value="Chromosome 10"/>
</dbReference>
<dbReference type="GO" id="GO:0004672">
    <property type="term" value="F:protein kinase activity"/>
    <property type="evidence" value="ECO:0007669"/>
    <property type="project" value="InterPro"/>
</dbReference>
<reference evidence="2" key="1">
    <citation type="journal article" date="2012" name="Nature">
        <title>The tomato genome sequence provides insights into fleshy fruit evolution.</title>
        <authorList>
            <consortium name="Tomato Genome Consortium"/>
        </authorList>
    </citation>
    <scope>NUCLEOTIDE SEQUENCE [LARGE SCALE GENOMIC DNA]</scope>
    <source>
        <strain evidence="2">cv. Heinz 1706</strain>
    </source>
</reference>
<accession>A0A3Q7IHQ5</accession>
<dbReference type="PANTHER" id="PTHR27006:SF562">
    <property type="entry name" value="REPEAT TRANSMEMBRANE PROTEIN KINASE, PUTATIVE-RELATED"/>
    <property type="match status" value="1"/>
</dbReference>
<feature type="domain" description="Serine-threonine/tyrosine-protein kinase catalytic" evidence="1">
    <location>
        <begin position="3"/>
        <end position="83"/>
    </location>
</feature>
<evidence type="ECO:0000313" key="3">
    <source>
        <dbReference type="Proteomes" id="UP000004994"/>
    </source>
</evidence>
<sequence length="102" mass="11557">MCIAKKIGRHDFSNVYKGVLEKGIEITGKKQDMTSRHGHTEFDNEVKLIPNVKHRNLTKISGYCINGAEKFLVYEFMVNNSLGKDPLRLAIVQDLALDEVSH</sequence>
<evidence type="ECO:0000259" key="1">
    <source>
        <dbReference type="Pfam" id="PF07714"/>
    </source>
</evidence>
<dbReference type="PANTHER" id="PTHR27006">
    <property type="entry name" value="PROMASTIGOTE SURFACE ANTIGEN PROTEIN PSA"/>
    <property type="match status" value="1"/>
</dbReference>
<dbReference type="InterPro" id="IPR001245">
    <property type="entry name" value="Ser-Thr/Tyr_kinase_cat_dom"/>
</dbReference>
<evidence type="ECO:0000313" key="2">
    <source>
        <dbReference type="EnsemblPlants" id="Solyc10g052863.1.1"/>
    </source>
</evidence>
<reference evidence="2" key="2">
    <citation type="submission" date="2019-01" db="UniProtKB">
        <authorList>
            <consortium name="EnsemblPlants"/>
        </authorList>
    </citation>
    <scope>IDENTIFICATION</scope>
    <source>
        <strain evidence="2">cv. Heinz 1706</strain>
    </source>
</reference>
<dbReference type="AlphaFoldDB" id="A0A3Q7IHQ5"/>
<dbReference type="InParanoid" id="A0A3Q7IHQ5"/>
<keyword evidence="3" id="KW-1185">Reference proteome</keyword>
<name>A0A3Q7IHQ5_SOLLC</name>
<dbReference type="EnsemblPlants" id="Solyc10g052863.1.1">
    <property type="protein sequence ID" value="Solyc10g052863.1.1"/>
    <property type="gene ID" value="Solyc10g052863.1"/>
</dbReference>
<dbReference type="Pfam" id="PF07714">
    <property type="entry name" value="PK_Tyr_Ser-Thr"/>
    <property type="match status" value="1"/>
</dbReference>
<dbReference type="Gramene" id="Solyc10g052863.1.1">
    <property type="protein sequence ID" value="Solyc10g052863.1.1"/>
    <property type="gene ID" value="Solyc10g052863.1"/>
</dbReference>
<organism evidence="2">
    <name type="scientific">Solanum lycopersicum</name>
    <name type="common">Tomato</name>
    <name type="synonym">Lycopersicon esculentum</name>
    <dbReference type="NCBI Taxonomy" id="4081"/>
    <lineage>
        <taxon>Eukaryota</taxon>
        <taxon>Viridiplantae</taxon>
        <taxon>Streptophyta</taxon>
        <taxon>Embryophyta</taxon>
        <taxon>Tracheophyta</taxon>
        <taxon>Spermatophyta</taxon>
        <taxon>Magnoliopsida</taxon>
        <taxon>eudicotyledons</taxon>
        <taxon>Gunneridae</taxon>
        <taxon>Pentapetalae</taxon>
        <taxon>asterids</taxon>
        <taxon>lamiids</taxon>
        <taxon>Solanales</taxon>
        <taxon>Solanaceae</taxon>
        <taxon>Solanoideae</taxon>
        <taxon>Solaneae</taxon>
        <taxon>Solanum</taxon>
        <taxon>Solanum subgen. Lycopersicon</taxon>
    </lineage>
</organism>
<dbReference type="Gene3D" id="3.30.200.20">
    <property type="entry name" value="Phosphorylase Kinase, domain 1"/>
    <property type="match status" value="1"/>
</dbReference>
<proteinExistence type="predicted"/>
<protein>
    <recommendedName>
        <fullName evidence="1">Serine-threonine/tyrosine-protein kinase catalytic domain-containing protein</fullName>
    </recommendedName>
</protein>
<dbReference type="InterPro" id="IPR011009">
    <property type="entry name" value="Kinase-like_dom_sf"/>
</dbReference>